<dbReference type="Pfam" id="PF00528">
    <property type="entry name" value="BPD_transp_1"/>
    <property type="match status" value="1"/>
</dbReference>
<evidence type="ECO:0000256" key="4">
    <source>
        <dbReference type="ARBA" id="ARBA00023136"/>
    </source>
</evidence>
<evidence type="ECO:0000313" key="8">
    <source>
        <dbReference type="Proteomes" id="UP000316416"/>
    </source>
</evidence>
<keyword evidence="3 5" id="KW-1133">Transmembrane helix</keyword>
<gene>
    <name evidence="7" type="ORF">FM038_021870</name>
</gene>
<dbReference type="InterPro" id="IPR035906">
    <property type="entry name" value="MetI-like_sf"/>
</dbReference>
<comment type="similarity">
    <text evidence="5">Belongs to the binding-protein-dependent transport system permease family.</text>
</comment>
<dbReference type="PANTHER" id="PTHR43470:SF3">
    <property type="entry name" value="PHOSPHATE TRANSPORT SYSTEM PERMEASE PROTEIN PSTA-RELATED"/>
    <property type="match status" value="1"/>
</dbReference>
<dbReference type="SUPFAM" id="SSF161098">
    <property type="entry name" value="MetI-like"/>
    <property type="match status" value="1"/>
</dbReference>
<feature type="domain" description="ABC transmembrane type-1" evidence="6">
    <location>
        <begin position="64"/>
        <end position="274"/>
    </location>
</feature>
<comment type="subcellular location">
    <subcellularLocation>
        <location evidence="1 5">Cell membrane</location>
        <topology evidence="1 5">Multi-pass membrane protein</topology>
    </subcellularLocation>
</comment>
<accession>A0ABX6VCW6</accession>
<evidence type="ECO:0000256" key="2">
    <source>
        <dbReference type="ARBA" id="ARBA00022692"/>
    </source>
</evidence>
<dbReference type="EMBL" id="CP045503">
    <property type="protein sequence ID" value="QPG59728.1"/>
    <property type="molecule type" value="Genomic_DNA"/>
</dbReference>
<evidence type="ECO:0000259" key="6">
    <source>
        <dbReference type="PROSITE" id="PS50928"/>
    </source>
</evidence>
<dbReference type="PROSITE" id="PS50928">
    <property type="entry name" value="ABC_TM1"/>
    <property type="match status" value="1"/>
</dbReference>
<feature type="transmembrane region" description="Helical" evidence="5">
    <location>
        <begin position="7"/>
        <end position="29"/>
    </location>
</feature>
<sequence>MSRWIGYWGNLCAFLLMSIMLVIIGFILFKGMPTLNLQLFFGDTDPLAAMMGLKPVWEGIWPACVGSVTVILCAVSLATVPGVACGIWLASAPEKTAQKVLGIAVDILAGIPSILMGLFGFSLILLLRGTVFPQANASLLLAAFCLALLILPYIACATQNALSSLPKQLAITGAALGLTQWQITYRLLLPQARAGIMSGLMLAIGRAAEDTAVIMLTGAVANAGLPGGLFERFEALPFTIFYYSAQYQSQQELNMAFGAALVLLTLTSIIFTLLAALVRRPNQNMSETISRESVC</sequence>
<keyword evidence="4 5" id="KW-0472">Membrane</keyword>
<keyword evidence="8" id="KW-1185">Reference proteome</keyword>
<feature type="transmembrane region" description="Helical" evidence="5">
    <location>
        <begin position="255"/>
        <end position="278"/>
    </location>
</feature>
<evidence type="ECO:0000256" key="5">
    <source>
        <dbReference type="RuleBase" id="RU363032"/>
    </source>
</evidence>
<dbReference type="PANTHER" id="PTHR43470">
    <property type="entry name" value="PHOSPHATE TRANSPORT SYSTEM PERMEASE PROTEIN PSTA-RELATED"/>
    <property type="match status" value="1"/>
</dbReference>
<proteinExistence type="inferred from homology"/>
<evidence type="ECO:0000256" key="3">
    <source>
        <dbReference type="ARBA" id="ARBA00022989"/>
    </source>
</evidence>
<keyword evidence="5" id="KW-0813">Transport</keyword>
<dbReference type="CDD" id="cd06261">
    <property type="entry name" value="TM_PBP2"/>
    <property type="match status" value="1"/>
</dbReference>
<protein>
    <submittedName>
        <fullName evidence="7">ABC transporter permease subunit</fullName>
    </submittedName>
</protein>
<dbReference type="Gene3D" id="1.10.3720.10">
    <property type="entry name" value="MetI-like"/>
    <property type="match status" value="1"/>
</dbReference>
<reference evidence="7" key="1">
    <citation type="submission" date="2021-07" db="EMBL/GenBank/DDBJ databases">
        <title>Shewanella sp. YLB-07 whole genome sequence.</title>
        <authorList>
            <person name="Yu L."/>
        </authorList>
    </citation>
    <scope>NUCLEOTIDE SEQUENCE</scope>
    <source>
        <strain evidence="7">YLB-08</strain>
    </source>
</reference>
<evidence type="ECO:0000256" key="1">
    <source>
        <dbReference type="ARBA" id="ARBA00004651"/>
    </source>
</evidence>
<feature type="transmembrane region" description="Helical" evidence="5">
    <location>
        <begin position="60"/>
        <end position="89"/>
    </location>
</feature>
<organism evidence="7 8">
    <name type="scientific">Shewanella eurypsychrophilus</name>
    <dbReference type="NCBI Taxonomy" id="2593656"/>
    <lineage>
        <taxon>Bacteria</taxon>
        <taxon>Pseudomonadati</taxon>
        <taxon>Pseudomonadota</taxon>
        <taxon>Gammaproteobacteria</taxon>
        <taxon>Alteromonadales</taxon>
        <taxon>Shewanellaceae</taxon>
        <taxon>Shewanella</taxon>
    </lineage>
</organism>
<feature type="transmembrane region" description="Helical" evidence="5">
    <location>
        <begin position="139"/>
        <end position="157"/>
    </location>
</feature>
<dbReference type="InterPro" id="IPR000515">
    <property type="entry name" value="MetI-like"/>
</dbReference>
<name>A0ABX6VCW6_9GAMM</name>
<evidence type="ECO:0000313" key="7">
    <source>
        <dbReference type="EMBL" id="QPG59728.1"/>
    </source>
</evidence>
<dbReference type="Proteomes" id="UP000316416">
    <property type="component" value="Chromosome"/>
</dbReference>
<feature type="transmembrane region" description="Helical" evidence="5">
    <location>
        <begin position="101"/>
        <end position="127"/>
    </location>
</feature>
<keyword evidence="2 5" id="KW-0812">Transmembrane</keyword>